<dbReference type="SMART" id="SM01007">
    <property type="entry name" value="Aldolase_II"/>
    <property type="match status" value="1"/>
</dbReference>
<dbReference type="EMBL" id="DTKL01000013">
    <property type="protein sequence ID" value="HGY93390.1"/>
    <property type="molecule type" value="Genomic_DNA"/>
</dbReference>
<dbReference type="GO" id="GO:0019323">
    <property type="term" value="P:pentose catabolic process"/>
    <property type="evidence" value="ECO:0007669"/>
    <property type="project" value="TreeGrafter"/>
</dbReference>
<evidence type="ECO:0000259" key="3">
    <source>
        <dbReference type="SMART" id="SM01007"/>
    </source>
</evidence>
<keyword evidence="2" id="KW-0456">Lyase</keyword>
<sequence>MREAIERCLTAGQAQGAPTGFDDVFYAPETAALKEEVVRAGRKLWERQYVDGNGGNISARLPGDVILCTPTMMSKGDLRADELCLVDLDNQLLCGCRPQTSEILLHLEIYKAVPEAKAVIHCHPPYATAHALAGVVPPGNLLSEQEIFIGPVALAPYETPGTPAFAATVLPYVRNHNTILLAHHGIVCWADTVTHAEWYTEVIETYCKTVMIARQLQSHLEEIPAAKIQEILALKQRWGLPDARLDAAAEAQPCTSAAPAKSHSAAAHNGHHAAARNGYVAGQSARYRPEVEALIAEFTERISRLAEE</sequence>
<proteinExistence type="predicted"/>
<dbReference type="InterPro" id="IPR050197">
    <property type="entry name" value="Aldolase_class_II_sugar_metab"/>
</dbReference>
<dbReference type="GO" id="GO:0005829">
    <property type="term" value="C:cytosol"/>
    <property type="evidence" value="ECO:0007669"/>
    <property type="project" value="TreeGrafter"/>
</dbReference>
<accession>A0A7V5CSP0</accession>
<organism evidence="4">
    <name type="scientific">Acidobacterium capsulatum</name>
    <dbReference type="NCBI Taxonomy" id="33075"/>
    <lineage>
        <taxon>Bacteria</taxon>
        <taxon>Pseudomonadati</taxon>
        <taxon>Acidobacteriota</taxon>
        <taxon>Terriglobia</taxon>
        <taxon>Terriglobales</taxon>
        <taxon>Acidobacteriaceae</taxon>
        <taxon>Acidobacterium</taxon>
    </lineage>
</organism>
<dbReference type="Pfam" id="PF00596">
    <property type="entry name" value="Aldolase_II"/>
    <property type="match status" value="1"/>
</dbReference>
<dbReference type="Gene3D" id="3.40.225.10">
    <property type="entry name" value="Class II aldolase/adducin N-terminal domain"/>
    <property type="match status" value="1"/>
</dbReference>
<protein>
    <submittedName>
        <fullName evidence="4">Class II aldolase/adducin family protein</fullName>
    </submittedName>
</protein>
<gene>
    <name evidence="4" type="ORF">ENW50_01675</name>
</gene>
<dbReference type="InterPro" id="IPR001303">
    <property type="entry name" value="Aldolase_II/adducin_N"/>
</dbReference>
<dbReference type="PANTHER" id="PTHR22789">
    <property type="entry name" value="FUCULOSE PHOSPHATE ALDOLASE"/>
    <property type="match status" value="1"/>
</dbReference>
<dbReference type="AlphaFoldDB" id="A0A7V5CSP0"/>
<dbReference type="InterPro" id="IPR036409">
    <property type="entry name" value="Aldolase_II/adducin_N_sf"/>
</dbReference>
<name>A0A7V5CSP0_9BACT</name>
<dbReference type="PANTHER" id="PTHR22789:SF0">
    <property type="entry name" value="3-OXO-TETRONATE 4-PHOSPHATE DECARBOXYLASE-RELATED"/>
    <property type="match status" value="1"/>
</dbReference>
<feature type="domain" description="Class II aldolase/adducin N-terminal" evidence="3">
    <location>
        <begin position="35"/>
        <end position="211"/>
    </location>
</feature>
<evidence type="ECO:0000313" key="4">
    <source>
        <dbReference type="EMBL" id="HGY93390.1"/>
    </source>
</evidence>
<keyword evidence="1" id="KW-0479">Metal-binding</keyword>
<reference evidence="4" key="1">
    <citation type="journal article" date="2020" name="mSystems">
        <title>Genome- and Community-Level Interaction Insights into Carbon Utilization and Element Cycling Functions of Hydrothermarchaeota in Hydrothermal Sediment.</title>
        <authorList>
            <person name="Zhou Z."/>
            <person name="Liu Y."/>
            <person name="Xu W."/>
            <person name="Pan J."/>
            <person name="Luo Z.H."/>
            <person name="Li M."/>
        </authorList>
    </citation>
    <scope>NUCLEOTIDE SEQUENCE [LARGE SCALE GENOMIC DNA]</scope>
    <source>
        <strain evidence="4">SpSt-855</strain>
    </source>
</reference>
<comment type="caution">
    <text evidence="4">The sequence shown here is derived from an EMBL/GenBank/DDBJ whole genome shotgun (WGS) entry which is preliminary data.</text>
</comment>
<evidence type="ECO:0000256" key="1">
    <source>
        <dbReference type="ARBA" id="ARBA00022723"/>
    </source>
</evidence>
<dbReference type="GO" id="GO:0046872">
    <property type="term" value="F:metal ion binding"/>
    <property type="evidence" value="ECO:0007669"/>
    <property type="project" value="UniProtKB-KW"/>
</dbReference>
<dbReference type="SUPFAM" id="SSF53639">
    <property type="entry name" value="AraD/HMP-PK domain-like"/>
    <property type="match status" value="1"/>
</dbReference>
<dbReference type="GO" id="GO:0016832">
    <property type="term" value="F:aldehyde-lyase activity"/>
    <property type="evidence" value="ECO:0007669"/>
    <property type="project" value="TreeGrafter"/>
</dbReference>
<evidence type="ECO:0000256" key="2">
    <source>
        <dbReference type="ARBA" id="ARBA00023239"/>
    </source>
</evidence>